<dbReference type="Proteomes" id="UP001160142">
    <property type="component" value="Unassembled WGS sequence"/>
</dbReference>
<comment type="caution">
    <text evidence="3">The sequence shown here is derived from an EMBL/GenBank/DDBJ whole genome shotgun (WGS) entry which is preliminary data.</text>
</comment>
<evidence type="ECO:0000259" key="2">
    <source>
        <dbReference type="Pfam" id="PF01593"/>
    </source>
</evidence>
<reference evidence="3 4" key="1">
    <citation type="submission" date="2023-04" db="EMBL/GenBank/DDBJ databases">
        <title>Genome Encyclopedia of Bacteria and Archaea VI: Functional Genomics of Type Strains.</title>
        <authorList>
            <person name="Whitman W."/>
        </authorList>
    </citation>
    <scope>NUCLEOTIDE SEQUENCE [LARGE SCALE GENOMIC DNA]</scope>
    <source>
        <strain evidence="3 4">SG_E_30_P1</strain>
    </source>
</reference>
<keyword evidence="4" id="KW-1185">Reference proteome</keyword>
<dbReference type="SUPFAM" id="SSF51905">
    <property type="entry name" value="FAD/NAD(P)-binding domain"/>
    <property type="match status" value="1"/>
</dbReference>
<dbReference type="PANTHER" id="PTHR10742:SF410">
    <property type="entry name" value="LYSINE-SPECIFIC HISTONE DEMETHYLASE 2"/>
    <property type="match status" value="1"/>
</dbReference>
<dbReference type="InterPro" id="IPR002937">
    <property type="entry name" value="Amino_oxidase"/>
</dbReference>
<dbReference type="InterPro" id="IPR036188">
    <property type="entry name" value="FAD/NAD-bd_sf"/>
</dbReference>
<keyword evidence="1" id="KW-0732">Signal</keyword>
<feature type="domain" description="Amine oxidase" evidence="2">
    <location>
        <begin position="132"/>
        <end position="457"/>
    </location>
</feature>
<dbReference type="EMBL" id="JARXVQ010000001">
    <property type="protein sequence ID" value="MDH6182103.1"/>
    <property type="molecule type" value="Genomic_DNA"/>
</dbReference>
<dbReference type="SUPFAM" id="SSF54373">
    <property type="entry name" value="FAD-linked reductases, C-terminal domain"/>
    <property type="match status" value="1"/>
</dbReference>
<dbReference type="Gene3D" id="3.50.50.60">
    <property type="entry name" value="FAD/NAD(P)-binding domain"/>
    <property type="match status" value="2"/>
</dbReference>
<sequence length="465" mass="47873">MSFTRRSFIVGAASGMSVLVLAACTDPSPAPTPSPTREPEVVPSPRSFYRSNWSGDAYARGATTYTAVGSLPQSRETLREPIDDRIFLAGEALSDDPGTVRGAVTSGRSAAYLALAAMAPGERIAVVGAGAAGSSAARVLVAGGADVVVVEARDRTGGRIDSNVVGDEFFELGAWRLDETVDGGVIDAARQEGVEFVPVQGGSAFGADGADAPLEQSTDDAVILAEALAEASAWALAQGEDVPVADAVREGVDLESWVTEGGPTSSELADQTLLSIAALTGADPGVLSSWFDVPAGGQSVVPVGPLSGFIDTALDGIDTALSTAVTVISRSDSGVSLRLATGESLSVDRVIVTAPVGVLRSDVLQFDPLLPVRYRGALSALSVGDIELIRLEFDAPFWDTEAVWWVRDDDAVVRMWVNLLPATGRPVLLGVVAGADAAALADLSDAALREAALRSLAPFAVQPTT</sequence>
<feature type="domain" description="Amine oxidase" evidence="2">
    <location>
        <begin position="40"/>
        <end position="112"/>
    </location>
</feature>
<dbReference type="InterPro" id="IPR050281">
    <property type="entry name" value="Flavin_monoamine_oxidase"/>
</dbReference>
<dbReference type="PROSITE" id="PS51257">
    <property type="entry name" value="PROKAR_LIPOPROTEIN"/>
    <property type="match status" value="1"/>
</dbReference>
<proteinExistence type="predicted"/>
<name>A0ABT6KQ48_9MICO</name>
<feature type="chain" id="PRO_5045526248" evidence="1">
    <location>
        <begin position="23"/>
        <end position="465"/>
    </location>
</feature>
<feature type="signal peptide" evidence="1">
    <location>
        <begin position="1"/>
        <end position="22"/>
    </location>
</feature>
<dbReference type="RefSeq" id="WP_322134392.1">
    <property type="nucleotide sequence ID" value="NZ_CP085036.1"/>
</dbReference>
<organism evidence="3 4">
    <name type="scientific">Antiquaquibacter oligotrophicus</name>
    <dbReference type="NCBI Taxonomy" id="2880260"/>
    <lineage>
        <taxon>Bacteria</taxon>
        <taxon>Bacillati</taxon>
        <taxon>Actinomycetota</taxon>
        <taxon>Actinomycetes</taxon>
        <taxon>Micrococcales</taxon>
        <taxon>Microbacteriaceae</taxon>
        <taxon>Antiquaquibacter</taxon>
    </lineage>
</organism>
<evidence type="ECO:0000256" key="1">
    <source>
        <dbReference type="SAM" id="SignalP"/>
    </source>
</evidence>
<dbReference type="Pfam" id="PF01593">
    <property type="entry name" value="Amino_oxidase"/>
    <property type="match status" value="2"/>
</dbReference>
<dbReference type="PANTHER" id="PTHR10742">
    <property type="entry name" value="FLAVIN MONOAMINE OXIDASE"/>
    <property type="match status" value="1"/>
</dbReference>
<evidence type="ECO:0000313" key="3">
    <source>
        <dbReference type="EMBL" id="MDH6182103.1"/>
    </source>
</evidence>
<dbReference type="InterPro" id="IPR006311">
    <property type="entry name" value="TAT_signal"/>
</dbReference>
<gene>
    <name evidence="3" type="ORF">M2152_002285</name>
</gene>
<protein>
    <submittedName>
        <fullName evidence="3">Monoamine oxidase</fullName>
    </submittedName>
</protein>
<evidence type="ECO:0000313" key="4">
    <source>
        <dbReference type="Proteomes" id="UP001160142"/>
    </source>
</evidence>
<dbReference type="PROSITE" id="PS51318">
    <property type="entry name" value="TAT"/>
    <property type="match status" value="1"/>
</dbReference>
<accession>A0ABT6KQ48</accession>